<dbReference type="SMART" id="SM00271">
    <property type="entry name" value="DnaJ"/>
    <property type="match status" value="1"/>
</dbReference>
<dbReference type="InterPro" id="IPR036869">
    <property type="entry name" value="J_dom_sf"/>
</dbReference>
<comment type="caution">
    <text evidence="2">The sequence shown here is derived from an EMBL/GenBank/DDBJ whole genome shotgun (WGS) entry which is preliminary data.</text>
</comment>
<evidence type="ECO:0000259" key="1">
    <source>
        <dbReference type="PROSITE" id="PS50076"/>
    </source>
</evidence>
<proteinExistence type="predicted"/>
<evidence type="ECO:0000313" key="3">
    <source>
        <dbReference type="Proteomes" id="UP000600139"/>
    </source>
</evidence>
<dbReference type="Pfam" id="PF00226">
    <property type="entry name" value="DnaJ"/>
    <property type="match status" value="1"/>
</dbReference>
<dbReference type="CDD" id="cd06257">
    <property type="entry name" value="DnaJ"/>
    <property type="match status" value="1"/>
</dbReference>
<reference evidence="2" key="1">
    <citation type="submission" date="2021-01" db="EMBL/GenBank/DDBJ databases">
        <title>Modified the classification status of verrucomicrobia.</title>
        <authorList>
            <person name="Feng X."/>
        </authorList>
    </citation>
    <scope>NUCLEOTIDE SEQUENCE</scope>
    <source>
        <strain evidence="2">JCM 18052</strain>
    </source>
</reference>
<name>A0A934R432_9BACT</name>
<gene>
    <name evidence="2" type="ORF">JIN84_12850</name>
</gene>
<evidence type="ECO:0000313" key="2">
    <source>
        <dbReference type="EMBL" id="MBK1816507.1"/>
    </source>
</evidence>
<dbReference type="InterPro" id="IPR001623">
    <property type="entry name" value="DnaJ_domain"/>
</dbReference>
<protein>
    <submittedName>
        <fullName evidence="2">J domain-containing protein</fullName>
    </submittedName>
</protein>
<feature type="domain" description="J" evidence="1">
    <location>
        <begin position="1"/>
        <end position="49"/>
    </location>
</feature>
<dbReference type="RefSeq" id="WP_200351440.1">
    <property type="nucleotide sequence ID" value="NZ_BAABHZ010000006.1"/>
</dbReference>
<dbReference type="PROSITE" id="PS50076">
    <property type="entry name" value="DNAJ_2"/>
    <property type="match status" value="1"/>
</dbReference>
<sequence>MGLPEDATADEIKTRYKDLSKSMHPDRGGSADAFSELTAARDAALTSRQP</sequence>
<keyword evidence="3" id="KW-1185">Reference proteome</keyword>
<organism evidence="2 3">
    <name type="scientific">Luteolibacter yonseiensis</name>
    <dbReference type="NCBI Taxonomy" id="1144680"/>
    <lineage>
        <taxon>Bacteria</taxon>
        <taxon>Pseudomonadati</taxon>
        <taxon>Verrucomicrobiota</taxon>
        <taxon>Verrucomicrobiia</taxon>
        <taxon>Verrucomicrobiales</taxon>
        <taxon>Verrucomicrobiaceae</taxon>
        <taxon>Luteolibacter</taxon>
    </lineage>
</organism>
<accession>A0A934R432</accession>
<dbReference type="AlphaFoldDB" id="A0A934R432"/>
<dbReference type="Gene3D" id="1.10.287.110">
    <property type="entry name" value="DnaJ domain"/>
    <property type="match status" value="1"/>
</dbReference>
<dbReference type="Proteomes" id="UP000600139">
    <property type="component" value="Unassembled WGS sequence"/>
</dbReference>
<dbReference type="SUPFAM" id="SSF46565">
    <property type="entry name" value="Chaperone J-domain"/>
    <property type="match status" value="1"/>
</dbReference>
<dbReference type="EMBL" id="JAENIK010000011">
    <property type="protein sequence ID" value="MBK1816507.1"/>
    <property type="molecule type" value="Genomic_DNA"/>
</dbReference>